<keyword evidence="2" id="KW-0012">Acyltransferase</keyword>
<reference evidence="4" key="1">
    <citation type="submission" date="2022-08" db="EMBL/GenBank/DDBJ databases">
        <title>Genome Sequence of the sulphate-reducing bacterium, Pseudodesulfovibrio portus JCM14722.</title>
        <authorList>
            <person name="Kondo R."/>
            <person name="Kataoka T."/>
        </authorList>
    </citation>
    <scope>NUCLEOTIDE SEQUENCE</scope>
    <source>
        <strain evidence="4">JCM 14722</strain>
    </source>
</reference>
<evidence type="ECO:0000256" key="2">
    <source>
        <dbReference type="ARBA" id="ARBA00023315"/>
    </source>
</evidence>
<evidence type="ECO:0000256" key="1">
    <source>
        <dbReference type="ARBA" id="ARBA00022679"/>
    </source>
</evidence>
<proteinExistence type="predicted"/>
<keyword evidence="1" id="KW-0808">Transferase</keyword>
<feature type="domain" description="N-acetyltransferase" evidence="3">
    <location>
        <begin position="5"/>
        <end position="151"/>
    </location>
</feature>
<dbReference type="PANTHER" id="PTHR10545:SF29">
    <property type="entry name" value="GH14572P-RELATED"/>
    <property type="match status" value="1"/>
</dbReference>
<dbReference type="EMBL" id="AP026708">
    <property type="protein sequence ID" value="BDQ33435.1"/>
    <property type="molecule type" value="Genomic_DNA"/>
</dbReference>
<accession>A0ABN6RR74</accession>
<dbReference type="Gene3D" id="3.40.630.30">
    <property type="match status" value="1"/>
</dbReference>
<dbReference type="InterPro" id="IPR016181">
    <property type="entry name" value="Acyl_CoA_acyltransferase"/>
</dbReference>
<evidence type="ECO:0000259" key="3">
    <source>
        <dbReference type="PROSITE" id="PS51186"/>
    </source>
</evidence>
<evidence type="ECO:0000313" key="4">
    <source>
        <dbReference type="EMBL" id="BDQ33435.1"/>
    </source>
</evidence>
<dbReference type="Proteomes" id="UP001061361">
    <property type="component" value="Chromosome"/>
</dbReference>
<dbReference type="CDD" id="cd04301">
    <property type="entry name" value="NAT_SF"/>
    <property type="match status" value="1"/>
</dbReference>
<name>A0ABN6RR74_9BACT</name>
<dbReference type="RefSeq" id="WP_264983491.1">
    <property type="nucleotide sequence ID" value="NZ_AP026708.1"/>
</dbReference>
<protein>
    <submittedName>
        <fullName evidence="4">N-acetyltransferase</fullName>
    </submittedName>
</protein>
<dbReference type="InterPro" id="IPR051016">
    <property type="entry name" value="Diverse_Substrate_AcTransf"/>
</dbReference>
<gene>
    <name evidence="4" type="ORF">JCM14722_09770</name>
</gene>
<keyword evidence="5" id="KW-1185">Reference proteome</keyword>
<dbReference type="SUPFAM" id="SSF55729">
    <property type="entry name" value="Acyl-CoA N-acyltransferases (Nat)"/>
    <property type="match status" value="1"/>
</dbReference>
<dbReference type="Pfam" id="PF00583">
    <property type="entry name" value="Acetyltransf_1"/>
    <property type="match status" value="1"/>
</dbReference>
<organism evidence="4 5">
    <name type="scientific">Pseudodesulfovibrio portus</name>
    <dbReference type="NCBI Taxonomy" id="231439"/>
    <lineage>
        <taxon>Bacteria</taxon>
        <taxon>Pseudomonadati</taxon>
        <taxon>Thermodesulfobacteriota</taxon>
        <taxon>Desulfovibrionia</taxon>
        <taxon>Desulfovibrionales</taxon>
        <taxon>Desulfovibrionaceae</taxon>
    </lineage>
</organism>
<dbReference type="InterPro" id="IPR000182">
    <property type="entry name" value="GNAT_dom"/>
</dbReference>
<sequence>MPEAVIIRSATAADIEGLVDLLEDLFSIEEDFDVDRDNQRRGLEMMLNNGRGCILAAQAADGTVVGMCSGQLTISTAEGGPAVLIEDVVVREDRRGQGIGARLLEDLARWAADNEAGRLQLLADSGNGPALGFYEHLGFERTRLICLRNRL</sequence>
<dbReference type="PANTHER" id="PTHR10545">
    <property type="entry name" value="DIAMINE N-ACETYLTRANSFERASE"/>
    <property type="match status" value="1"/>
</dbReference>
<dbReference type="PROSITE" id="PS51186">
    <property type="entry name" value="GNAT"/>
    <property type="match status" value="1"/>
</dbReference>
<evidence type="ECO:0000313" key="5">
    <source>
        <dbReference type="Proteomes" id="UP001061361"/>
    </source>
</evidence>